<evidence type="ECO:0000313" key="4">
    <source>
        <dbReference type="Proteomes" id="UP000028002"/>
    </source>
</evidence>
<comment type="caution">
    <text evidence="3">The sequence shown here is derived from an EMBL/GenBank/DDBJ whole genome shotgun (WGS) entry which is preliminary data.</text>
</comment>
<organism evidence="3 4">
    <name type="scientific">Photorhabdus temperata subsp. temperata Meg1</name>
    <dbReference type="NCBI Taxonomy" id="1393735"/>
    <lineage>
        <taxon>Bacteria</taxon>
        <taxon>Pseudomonadati</taxon>
        <taxon>Pseudomonadota</taxon>
        <taxon>Gammaproteobacteria</taxon>
        <taxon>Enterobacterales</taxon>
        <taxon>Morganellaceae</taxon>
        <taxon>Photorhabdus</taxon>
    </lineage>
</organism>
<reference evidence="3 4" key="1">
    <citation type="submission" date="2014-03" db="EMBL/GenBank/DDBJ databases">
        <title>Draft Genome of Photorhabdus temperata Meg1.</title>
        <authorList>
            <person name="Hurst S.G.IV."/>
            <person name="Morris K."/>
            <person name="Thomas K."/>
            <person name="Tisa L.S."/>
        </authorList>
    </citation>
    <scope>NUCLEOTIDE SEQUENCE [LARGE SCALE GENOMIC DNA]</scope>
    <source>
        <strain evidence="3 4">Meg1</strain>
    </source>
</reference>
<dbReference type="InterPro" id="IPR020287">
    <property type="entry name" value="Tail_sheath_C"/>
</dbReference>
<accession>A0A081S1K4</accession>
<dbReference type="Proteomes" id="UP000028002">
    <property type="component" value="Unassembled WGS sequence"/>
</dbReference>
<dbReference type="Gene3D" id="3.40.50.11780">
    <property type="match status" value="1"/>
</dbReference>
<dbReference type="EMBL" id="JGVH01000004">
    <property type="protein sequence ID" value="KER04807.1"/>
    <property type="molecule type" value="Genomic_DNA"/>
</dbReference>
<dbReference type="RefSeq" id="WP_036837172.1">
    <property type="nucleotide sequence ID" value="NZ_CAWLUD010000004.1"/>
</dbReference>
<dbReference type="PATRIC" id="fig|1393735.3.peg.603"/>
<protein>
    <submittedName>
        <fullName evidence="3">Phage tail sheath protein FI</fullName>
    </submittedName>
</protein>
<dbReference type="Pfam" id="PF17482">
    <property type="entry name" value="Phage_sheath_1C"/>
    <property type="match status" value="1"/>
</dbReference>
<feature type="domain" description="Tail sheath protein C-terminal" evidence="2">
    <location>
        <begin position="305"/>
        <end position="409"/>
    </location>
</feature>
<evidence type="ECO:0000256" key="1">
    <source>
        <dbReference type="ARBA" id="ARBA00008005"/>
    </source>
</evidence>
<name>A0A081S1K4_PHOTE</name>
<dbReference type="AlphaFoldDB" id="A0A081S1K4"/>
<comment type="similarity">
    <text evidence="1">Belongs to the myoviridae tail sheath protein family.</text>
</comment>
<evidence type="ECO:0000259" key="2">
    <source>
        <dbReference type="Pfam" id="PF17482"/>
    </source>
</evidence>
<dbReference type="InterPro" id="IPR052042">
    <property type="entry name" value="Tail_sheath_structural"/>
</dbReference>
<sequence length="420" mass="47009">MTTDIKQPGVTIAENSISLKPNNEFIGVPVFIGYTEKSSDNKTAIKLNNLVDFPLSFGKSGLMYYSVRHFFDNGGQQAYLLSLGHDKSLTDFQLLITALQQEWVKQAISAEHEITLIIAPDITRFNQDDSITQGIKAGLLVLDFFIEPLGSLGLEVITHTKKALWQQAWQSILDLCKSQRGIIGLLDAPDDPTLAADCLANFSSSDRQWGAVYWPRLISTYQEKDKHIVLSPTAAVAAVIQRNDNQKGVWTAPANVTLAKVISPVRSHIEADKLFNQDGTSLNLVRSFPGKGIKIWGCRTLDNKPDSPWRYIQIRRLVSYIEAHMTQLGRAFVFEPNNAITWMKFKGQAYNWLRQLWLKGGLRGTQEDQAFELLLGVNESMSEADMLAGKMIMKIRLALLTPAEFIELSLTFDTRTGTTN</sequence>
<gene>
    <name evidence="3" type="ORF">MEG1DRAFT_00593</name>
</gene>
<proteinExistence type="inferred from homology"/>
<evidence type="ECO:0000313" key="3">
    <source>
        <dbReference type="EMBL" id="KER04807.1"/>
    </source>
</evidence>
<dbReference type="PANTHER" id="PTHR35861">
    <property type="match status" value="1"/>
</dbReference>
<dbReference type="PANTHER" id="PTHR35861:SF1">
    <property type="entry name" value="PHAGE TAIL SHEATH PROTEIN"/>
    <property type="match status" value="1"/>
</dbReference>